<sequence>MTTLNSKLLSRTNLDFLLYDWLEAEAMTGRERFADHDRATFSTMIDTAEKIATDWFANHNAKGDKHEPYMEDGKVVLIPEIAKAYGAFRDAGFLATTNDAQYGGLQLPFVIDRACIAYFLAANIATSGYAFLTCAAANLLLAHGTPEQIDRFALPMLAGRFTGTMCMSEPQAGSSLGDIRTRAELQPDGSYRLFGTKMWISGGDHELSETIVHLVLARTGPAEHGVRGLSLFIVPKHIVRDGNPAERNDVALVGLNHKMGNRATTNCVLSLGDGQFAVDGQAGAVGYRIGEENRGLSYMFHMMNEARIVVGLGAVMLGYTGYLHAVQYARDRPQGRALTQKGGDPVAIIQHADVRQMLLTQKAYVEGGLALCLYLAKLLDDQSTGDEETARRAYLLLDLLTPIGKSWPAKWCLEANNLAIQVHGGAGYTHDFPVEQFYRDNRINAIHEGTHGIQALDLLGRKVLNGEAIAYLDSVIDDRCTSAAGSANPDTQEWARRLRSAWQDIQRVTEGLSREQDVERRLANAGLYLDAFGHVIIAWIWLEQVDALDRATDVSEDFILGKRQAARYFFDWELPKINHWLAILERLDSTALEMQDSWF</sequence>
<dbReference type="KEGG" id="sjp:SJA_C1-01450"/>
<evidence type="ECO:0000259" key="6">
    <source>
        <dbReference type="Pfam" id="PF00441"/>
    </source>
</evidence>
<evidence type="ECO:0000256" key="4">
    <source>
        <dbReference type="ARBA" id="ARBA00022827"/>
    </source>
</evidence>
<dbReference type="InterPro" id="IPR052166">
    <property type="entry name" value="Diverse_Acyl-CoA_DH"/>
</dbReference>
<dbReference type="InterPro" id="IPR046373">
    <property type="entry name" value="Acyl-CoA_Oxase/DH_mid-dom_sf"/>
</dbReference>
<dbReference type="SUPFAM" id="SSF47203">
    <property type="entry name" value="Acyl-CoA dehydrogenase C-terminal domain-like"/>
    <property type="match status" value="1"/>
</dbReference>
<dbReference type="InterPro" id="IPR013786">
    <property type="entry name" value="AcylCoA_DH/ox_N"/>
</dbReference>
<dbReference type="SUPFAM" id="SSF56645">
    <property type="entry name" value="Acyl-CoA dehydrogenase NM domain-like"/>
    <property type="match status" value="1"/>
</dbReference>
<feature type="domain" description="Acyl-CoA dehydrogenase/oxidase C-terminal" evidence="6">
    <location>
        <begin position="293"/>
        <end position="457"/>
    </location>
</feature>
<accession>D4YX97</accession>
<organism evidence="10 11">
    <name type="scientific">Sphingobium indicum (strain DSM 16413 / CCM 7287 / MTCC 6362 / UT26 / NBRC 101211 / UT26S)</name>
    <name type="common">Sphingobium japonicum</name>
    <dbReference type="NCBI Taxonomy" id="452662"/>
    <lineage>
        <taxon>Bacteria</taxon>
        <taxon>Pseudomonadati</taxon>
        <taxon>Pseudomonadota</taxon>
        <taxon>Alphaproteobacteria</taxon>
        <taxon>Sphingomonadales</taxon>
        <taxon>Sphingomonadaceae</taxon>
        <taxon>Sphingobium</taxon>
    </lineage>
</organism>
<evidence type="ECO:0000256" key="3">
    <source>
        <dbReference type="ARBA" id="ARBA00022630"/>
    </source>
</evidence>
<dbReference type="PANTHER" id="PTHR42803">
    <property type="entry name" value="ACYL-COA DEHYDROGENASE"/>
    <property type="match status" value="1"/>
</dbReference>
<dbReference type="Proteomes" id="UP000007753">
    <property type="component" value="Chromosome 1"/>
</dbReference>
<dbReference type="RefSeq" id="WP_013038797.1">
    <property type="nucleotide sequence ID" value="NC_014006.1"/>
</dbReference>
<proteinExistence type="inferred from homology"/>
<dbReference type="STRING" id="452662.SJA_C1-01450"/>
<dbReference type="Pfam" id="PF00441">
    <property type="entry name" value="Acyl-CoA_dh_1"/>
    <property type="match status" value="1"/>
</dbReference>
<evidence type="ECO:0000313" key="11">
    <source>
        <dbReference type="Proteomes" id="UP000007753"/>
    </source>
</evidence>
<dbReference type="GO" id="GO:0016627">
    <property type="term" value="F:oxidoreductase activity, acting on the CH-CH group of donors"/>
    <property type="evidence" value="ECO:0007669"/>
    <property type="project" value="InterPro"/>
</dbReference>
<feature type="domain" description="Acetyl-CoA dehydrogenase-like C-terminal" evidence="9">
    <location>
        <begin position="488"/>
        <end position="595"/>
    </location>
</feature>
<dbReference type="EC" id="1.3.99.-" evidence="10"/>
<comment type="cofactor">
    <cofactor evidence="1 5">
        <name>FAD</name>
        <dbReference type="ChEBI" id="CHEBI:57692"/>
    </cofactor>
</comment>
<dbReference type="GO" id="GO:0050660">
    <property type="term" value="F:flavin adenine dinucleotide binding"/>
    <property type="evidence" value="ECO:0007669"/>
    <property type="project" value="InterPro"/>
</dbReference>
<dbReference type="InterPro" id="IPR036250">
    <property type="entry name" value="AcylCo_DH-like_C"/>
</dbReference>
<protein>
    <submittedName>
        <fullName evidence="10">Butyryl-CoA dehydrogenase</fullName>
        <ecNumber evidence="10">1.3.99.-</ecNumber>
    </submittedName>
</protein>
<dbReference type="InterPro" id="IPR009075">
    <property type="entry name" value="AcylCo_DH/oxidase_C"/>
</dbReference>
<dbReference type="HOGENOM" id="CLU_018204_12_2_5"/>
<comment type="similarity">
    <text evidence="2 5">Belongs to the acyl-CoA dehydrogenase family.</text>
</comment>
<dbReference type="InterPro" id="IPR009100">
    <property type="entry name" value="AcylCoA_DH/oxidase_NM_dom_sf"/>
</dbReference>
<name>D4YX97_SPHIU</name>
<dbReference type="Gene3D" id="1.10.540.10">
    <property type="entry name" value="Acyl-CoA dehydrogenase/oxidase, N-terminal domain"/>
    <property type="match status" value="1"/>
</dbReference>
<evidence type="ECO:0000313" key="10">
    <source>
        <dbReference type="EMBL" id="BAI94979.1"/>
    </source>
</evidence>
<keyword evidence="11" id="KW-1185">Reference proteome</keyword>
<dbReference type="Gene3D" id="1.20.140.10">
    <property type="entry name" value="Butyryl-CoA Dehydrogenase, subunit A, domain 3"/>
    <property type="match status" value="1"/>
</dbReference>
<dbReference type="InterPro" id="IPR025878">
    <property type="entry name" value="Acyl-CoA_dh-like_C_dom"/>
</dbReference>
<dbReference type="EMBL" id="AP010803">
    <property type="protein sequence ID" value="BAI94979.1"/>
    <property type="molecule type" value="Genomic_DNA"/>
</dbReference>
<dbReference type="PANTHER" id="PTHR42803:SF3">
    <property type="entry name" value="ACYL-COA DEHYDROGENASE-RELATED"/>
    <property type="match status" value="1"/>
</dbReference>
<dbReference type="Pfam" id="PF02770">
    <property type="entry name" value="Acyl-CoA_dh_M"/>
    <property type="match status" value="1"/>
</dbReference>
<reference evidence="10 11" key="1">
    <citation type="journal article" date="2010" name="J. Bacteriol.">
        <title>Complete genome sequence of the representative gamma-hexachlorocyclohexane-degrading bacterium Sphingobium japonicum UT26.</title>
        <authorList>
            <person name="Nagata Y."/>
            <person name="Ohtsubo Y."/>
            <person name="Endo R."/>
            <person name="Ichikawa N."/>
            <person name="Ankai A."/>
            <person name="Oguchi A."/>
            <person name="Fukui S."/>
            <person name="Fujita N."/>
            <person name="Tsuda M."/>
        </authorList>
    </citation>
    <scope>NUCLEOTIDE SEQUENCE [LARGE SCALE GENOMIC DNA]</scope>
    <source>
        <strain evidence="11">DSM 16413 / CCM 7287 / MTCC 6362 / UT26 / NBRC 101211 / UT26S</strain>
    </source>
</reference>
<dbReference type="InterPro" id="IPR006091">
    <property type="entry name" value="Acyl-CoA_Oxase/DH_mid-dom"/>
</dbReference>
<dbReference type="Pfam" id="PF12806">
    <property type="entry name" value="Acyl-CoA_dh_C"/>
    <property type="match status" value="1"/>
</dbReference>
<evidence type="ECO:0000256" key="2">
    <source>
        <dbReference type="ARBA" id="ARBA00009347"/>
    </source>
</evidence>
<dbReference type="Pfam" id="PF02771">
    <property type="entry name" value="Acyl-CoA_dh_N"/>
    <property type="match status" value="1"/>
</dbReference>
<gene>
    <name evidence="10" type="primary">bcd</name>
    <name evidence="10" type="ordered locus">SJA_C1-01450</name>
</gene>
<dbReference type="eggNOG" id="COG1960">
    <property type="taxonomic scope" value="Bacteria"/>
</dbReference>
<keyword evidence="3 5" id="KW-0285">Flavoprotein</keyword>
<dbReference type="Gene3D" id="2.40.110.10">
    <property type="entry name" value="Butyryl-CoA Dehydrogenase, subunit A, domain 2"/>
    <property type="match status" value="1"/>
</dbReference>
<evidence type="ECO:0000256" key="1">
    <source>
        <dbReference type="ARBA" id="ARBA00001974"/>
    </source>
</evidence>
<evidence type="ECO:0000259" key="8">
    <source>
        <dbReference type="Pfam" id="PF02771"/>
    </source>
</evidence>
<evidence type="ECO:0000256" key="5">
    <source>
        <dbReference type="RuleBase" id="RU362125"/>
    </source>
</evidence>
<keyword evidence="5 10" id="KW-0560">Oxidoreductase</keyword>
<feature type="domain" description="Acyl-CoA oxidase/dehydrogenase middle" evidence="7">
    <location>
        <begin position="165"/>
        <end position="267"/>
    </location>
</feature>
<dbReference type="InterPro" id="IPR037069">
    <property type="entry name" value="AcylCoA_DH/ox_N_sf"/>
</dbReference>
<dbReference type="GeneID" id="29271853"/>
<evidence type="ECO:0000259" key="9">
    <source>
        <dbReference type="Pfam" id="PF12806"/>
    </source>
</evidence>
<evidence type="ECO:0000259" key="7">
    <source>
        <dbReference type="Pfam" id="PF02770"/>
    </source>
</evidence>
<keyword evidence="4 5" id="KW-0274">FAD</keyword>
<dbReference type="AlphaFoldDB" id="D4YX97"/>
<feature type="domain" description="Acyl-CoA dehydrogenase/oxidase N-terminal" evidence="8">
    <location>
        <begin position="84"/>
        <end position="159"/>
    </location>
</feature>